<feature type="transmembrane region" description="Helical" evidence="5">
    <location>
        <begin position="210"/>
        <end position="233"/>
    </location>
</feature>
<evidence type="ECO:0000256" key="3">
    <source>
        <dbReference type="ARBA" id="ARBA00022989"/>
    </source>
</evidence>
<evidence type="ECO:0000256" key="5">
    <source>
        <dbReference type="SAM" id="Phobius"/>
    </source>
</evidence>
<proteinExistence type="predicted"/>
<reference evidence="6" key="1">
    <citation type="submission" date="2021-06" db="EMBL/GenBank/DDBJ databases">
        <authorList>
            <person name="Hodson N. C."/>
            <person name="Mongue J. A."/>
            <person name="Jaron S. K."/>
        </authorList>
    </citation>
    <scope>NUCLEOTIDE SEQUENCE</scope>
</reference>
<accession>A0A8J2KW75</accession>
<feature type="transmembrane region" description="Helical" evidence="5">
    <location>
        <begin position="121"/>
        <end position="145"/>
    </location>
</feature>
<dbReference type="Proteomes" id="UP000708208">
    <property type="component" value="Unassembled WGS sequence"/>
</dbReference>
<sequence>MPCSAVTLSLATIAAVVSVALLAIAFSTDNWIRVDVARSQDLENSVDPEQWKSEYIYFTRTKGLFRICFPNPQYRPQGVPLYLSPVETYCMNIDYFIPEVERNDQVNLDPDRMAALHMGRAMIGLFIFAFLFVFIAFWTGVAGCWRRSSANITTTAILLLLTCLFSAGGMGLWHGVEYYETEKLSGQEYYKQWTTELKKDSRISYDWSFYLSWLSVGFSLLSSALFASAGTCITSEKKDINSSNSANGQYVLRQSSNWSYDWSYVLAWIGVGWSLVSALLFSGAALCLRNEDFNANGGLSSSNNMHYIMPVYPQKQQGYAYGYAYPTPAYAYQGNQYPPYNY</sequence>
<dbReference type="PANTHER" id="PTHR21215:SF0">
    <property type="entry name" value="LD36024P"/>
    <property type="match status" value="1"/>
</dbReference>
<keyword evidence="2 5" id="KW-0812">Transmembrane</keyword>
<evidence type="ECO:0000313" key="6">
    <source>
        <dbReference type="EMBL" id="CAG7824567.1"/>
    </source>
</evidence>
<name>A0A8J2KW75_9HEXA</name>
<dbReference type="PANTHER" id="PTHR21215">
    <property type="entry name" value="LD36024P"/>
    <property type="match status" value="1"/>
</dbReference>
<evidence type="ECO:0000256" key="1">
    <source>
        <dbReference type="ARBA" id="ARBA00004141"/>
    </source>
</evidence>
<keyword evidence="3 5" id="KW-1133">Transmembrane helix</keyword>
<dbReference type="EMBL" id="CAJVCH010533306">
    <property type="protein sequence ID" value="CAG7824567.1"/>
    <property type="molecule type" value="Genomic_DNA"/>
</dbReference>
<comment type="subcellular location">
    <subcellularLocation>
        <location evidence="1">Membrane</location>
        <topology evidence="1">Multi-pass membrane protein</topology>
    </subcellularLocation>
</comment>
<evidence type="ECO:0000313" key="7">
    <source>
        <dbReference type="Proteomes" id="UP000708208"/>
    </source>
</evidence>
<dbReference type="GO" id="GO:0016020">
    <property type="term" value="C:membrane"/>
    <property type="evidence" value="ECO:0007669"/>
    <property type="project" value="UniProtKB-SubCell"/>
</dbReference>
<feature type="transmembrane region" description="Helical" evidence="5">
    <location>
        <begin position="262"/>
        <end position="286"/>
    </location>
</feature>
<dbReference type="InterPro" id="IPR004031">
    <property type="entry name" value="PMP22/EMP/MP20/Claudin"/>
</dbReference>
<gene>
    <name evidence="6" type="ORF">AFUS01_LOCUS34716</name>
</gene>
<evidence type="ECO:0000256" key="2">
    <source>
        <dbReference type="ARBA" id="ARBA00022692"/>
    </source>
</evidence>
<keyword evidence="4 5" id="KW-0472">Membrane</keyword>
<feature type="transmembrane region" description="Helical" evidence="5">
    <location>
        <begin position="157"/>
        <end position="176"/>
    </location>
</feature>
<organism evidence="6 7">
    <name type="scientific">Allacma fusca</name>
    <dbReference type="NCBI Taxonomy" id="39272"/>
    <lineage>
        <taxon>Eukaryota</taxon>
        <taxon>Metazoa</taxon>
        <taxon>Ecdysozoa</taxon>
        <taxon>Arthropoda</taxon>
        <taxon>Hexapoda</taxon>
        <taxon>Collembola</taxon>
        <taxon>Symphypleona</taxon>
        <taxon>Sminthuridae</taxon>
        <taxon>Allacma</taxon>
    </lineage>
</organism>
<evidence type="ECO:0000256" key="4">
    <source>
        <dbReference type="ARBA" id="ARBA00023136"/>
    </source>
</evidence>
<comment type="caution">
    <text evidence="6">The sequence shown here is derived from an EMBL/GenBank/DDBJ whole genome shotgun (WGS) entry which is preliminary data.</text>
</comment>
<protein>
    <submittedName>
        <fullName evidence="6">Uncharacterized protein</fullName>
    </submittedName>
</protein>
<dbReference type="AlphaFoldDB" id="A0A8J2KW75"/>
<dbReference type="Pfam" id="PF13903">
    <property type="entry name" value="Claudin_2"/>
    <property type="match status" value="1"/>
</dbReference>
<keyword evidence="7" id="KW-1185">Reference proteome</keyword>
<dbReference type="OrthoDB" id="6126739at2759"/>